<organism evidence="2 3">
    <name type="scientific">Luteibaculum oceani</name>
    <dbReference type="NCBI Taxonomy" id="1294296"/>
    <lineage>
        <taxon>Bacteria</taxon>
        <taxon>Pseudomonadati</taxon>
        <taxon>Bacteroidota</taxon>
        <taxon>Flavobacteriia</taxon>
        <taxon>Flavobacteriales</taxon>
        <taxon>Luteibaculaceae</taxon>
        <taxon>Luteibaculum</taxon>
    </lineage>
</organism>
<evidence type="ECO:0008006" key="4">
    <source>
        <dbReference type="Google" id="ProtNLM"/>
    </source>
</evidence>
<proteinExistence type="predicted"/>
<dbReference type="Proteomes" id="UP000321168">
    <property type="component" value="Unassembled WGS sequence"/>
</dbReference>
<evidence type="ECO:0000313" key="3">
    <source>
        <dbReference type="Proteomes" id="UP000321168"/>
    </source>
</evidence>
<dbReference type="RefSeq" id="WP_147012515.1">
    <property type="nucleotide sequence ID" value="NZ_VORB01000001.1"/>
</dbReference>
<protein>
    <recommendedName>
        <fullName evidence="4">Outer membrane protein beta-barrel domain-containing protein</fullName>
    </recommendedName>
</protein>
<evidence type="ECO:0000313" key="2">
    <source>
        <dbReference type="EMBL" id="TXC85257.1"/>
    </source>
</evidence>
<evidence type="ECO:0000256" key="1">
    <source>
        <dbReference type="SAM" id="SignalP"/>
    </source>
</evidence>
<keyword evidence="1" id="KW-0732">Signal</keyword>
<name>A0A5C6VJ56_9FLAO</name>
<dbReference type="EMBL" id="VORB01000001">
    <property type="protein sequence ID" value="TXC85257.1"/>
    <property type="molecule type" value="Genomic_DNA"/>
</dbReference>
<dbReference type="AlphaFoldDB" id="A0A5C6VJ56"/>
<comment type="caution">
    <text evidence="2">The sequence shown here is derived from an EMBL/GenBank/DDBJ whole genome shotgun (WGS) entry which is preliminary data.</text>
</comment>
<accession>A0A5C6VJ56</accession>
<reference evidence="2 3" key="1">
    <citation type="submission" date="2019-08" db="EMBL/GenBank/DDBJ databases">
        <title>Genome of Luteibaculum oceani JCM 18817.</title>
        <authorList>
            <person name="Bowman J.P."/>
        </authorList>
    </citation>
    <scope>NUCLEOTIDE SEQUENCE [LARGE SCALE GENOMIC DNA]</scope>
    <source>
        <strain evidence="2 3">JCM 18817</strain>
    </source>
</reference>
<gene>
    <name evidence="2" type="ORF">FRX97_01135</name>
</gene>
<dbReference type="Gene3D" id="2.40.160.20">
    <property type="match status" value="1"/>
</dbReference>
<feature type="signal peptide" evidence="1">
    <location>
        <begin position="1"/>
        <end position="24"/>
    </location>
</feature>
<keyword evidence="3" id="KW-1185">Reference proteome</keyword>
<feature type="chain" id="PRO_5022827314" description="Outer membrane protein beta-barrel domain-containing protein" evidence="1">
    <location>
        <begin position="25"/>
        <end position="220"/>
    </location>
</feature>
<sequence length="220" mass="24710">MKIKQLIAVVVLSFCFIYEGQAQATFSVSPGFALNGAQLGYRVNSKLIPYISFQYLSSRITIDESGTRINDASTGTESYSSEHLAKGTIFIPSIGAKYFVSSKGKLKSYIQGAFTKPFLSAKIEDDGVEDETIKEDLEKLSIWGGELSFGVEYFFDENFSLGGEFGLRGFHAKYKENSEREETYFNQDTQQNETVTLRSETETNVSFSPTFTRVSLNFYF</sequence>